<sequence>MPTCSSCNKFFESQQALGNHIKKHFDNSEDNLSSPSQLIYKTSQKLVEITTKFLNKQNMSKRQTIPKQTKISNKRTQFECNLDD</sequence>
<organism evidence="1 2">
    <name type="scientific">Dentiscutata heterogama</name>
    <dbReference type="NCBI Taxonomy" id="1316150"/>
    <lineage>
        <taxon>Eukaryota</taxon>
        <taxon>Fungi</taxon>
        <taxon>Fungi incertae sedis</taxon>
        <taxon>Mucoromycota</taxon>
        <taxon>Glomeromycotina</taxon>
        <taxon>Glomeromycetes</taxon>
        <taxon>Diversisporales</taxon>
        <taxon>Gigasporaceae</taxon>
        <taxon>Dentiscutata</taxon>
    </lineage>
</organism>
<evidence type="ECO:0000313" key="1">
    <source>
        <dbReference type="EMBL" id="CAG8778443.1"/>
    </source>
</evidence>
<reference evidence="1" key="1">
    <citation type="submission" date="2021-06" db="EMBL/GenBank/DDBJ databases">
        <authorList>
            <person name="Kallberg Y."/>
            <person name="Tangrot J."/>
            <person name="Rosling A."/>
        </authorList>
    </citation>
    <scope>NUCLEOTIDE SEQUENCE</scope>
    <source>
        <strain evidence="1">IL203A</strain>
    </source>
</reference>
<name>A0ACA9R5N4_9GLOM</name>
<keyword evidence="2" id="KW-1185">Reference proteome</keyword>
<dbReference type="EMBL" id="CAJVPU010061353">
    <property type="protein sequence ID" value="CAG8778443.1"/>
    <property type="molecule type" value="Genomic_DNA"/>
</dbReference>
<feature type="non-terminal residue" evidence="1">
    <location>
        <position position="84"/>
    </location>
</feature>
<evidence type="ECO:0000313" key="2">
    <source>
        <dbReference type="Proteomes" id="UP000789702"/>
    </source>
</evidence>
<comment type="caution">
    <text evidence="1">The sequence shown here is derived from an EMBL/GenBank/DDBJ whole genome shotgun (WGS) entry which is preliminary data.</text>
</comment>
<accession>A0ACA9R5N4</accession>
<gene>
    <name evidence="1" type="ORF">DHETER_LOCUS16267</name>
</gene>
<proteinExistence type="predicted"/>
<dbReference type="Proteomes" id="UP000789702">
    <property type="component" value="Unassembled WGS sequence"/>
</dbReference>
<protein>
    <submittedName>
        <fullName evidence="1">5507_t:CDS:1</fullName>
    </submittedName>
</protein>